<reference evidence="12" key="1">
    <citation type="submission" date="2025-08" db="UniProtKB">
        <authorList>
            <consortium name="Ensembl"/>
        </authorList>
    </citation>
    <scope>IDENTIFICATION</scope>
</reference>
<protein>
    <recommendedName>
        <fullName evidence="14">Solute carrier family 25 member 47</fullName>
    </recommendedName>
</protein>
<dbReference type="Ensembl" id="ENSMMOT00000020125.1">
    <property type="protein sequence ID" value="ENSMMOP00000019792.1"/>
    <property type="gene ID" value="ENSMMOG00000015021.1"/>
</dbReference>
<keyword evidence="7" id="KW-1133">Transmembrane helix</keyword>
<evidence type="ECO:0000256" key="6">
    <source>
        <dbReference type="ARBA" id="ARBA00022792"/>
    </source>
</evidence>
<dbReference type="GO" id="GO:0005743">
    <property type="term" value="C:mitochondrial inner membrane"/>
    <property type="evidence" value="ECO:0007669"/>
    <property type="project" value="UniProtKB-SubCell"/>
</dbReference>
<organism evidence="12 13">
    <name type="scientific">Mola mola</name>
    <name type="common">Ocean sunfish</name>
    <name type="synonym">Tetraodon mola</name>
    <dbReference type="NCBI Taxonomy" id="94237"/>
    <lineage>
        <taxon>Eukaryota</taxon>
        <taxon>Metazoa</taxon>
        <taxon>Chordata</taxon>
        <taxon>Craniata</taxon>
        <taxon>Vertebrata</taxon>
        <taxon>Euteleostomi</taxon>
        <taxon>Actinopterygii</taxon>
        <taxon>Neopterygii</taxon>
        <taxon>Teleostei</taxon>
        <taxon>Neoteleostei</taxon>
        <taxon>Acanthomorphata</taxon>
        <taxon>Eupercaria</taxon>
        <taxon>Tetraodontiformes</taxon>
        <taxon>Molidae</taxon>
        <taxon>Mola</taxon>
    </lineage>
</organism>
<dbReference type="PANTHER" id="PTHR45624">
    <property type="entry name" value="MITOCHONDRIAL BASIC AMINO ACIDS TRANSPORTER-RELATED"/>
    <property type="match status" value="1"/>
</dbReference>
<evidence type="ECO:0000256" key="3">
    <source>
        <dbReference type="ARBA" id="ARBA00022448"/>
    </source>
</evidence>
<dbReference type="AlphaFoldDB" id="A0A3Q4BIX7"/>
<evidence type="ECO:0000313" key="13">
    <source>
        <dbReference type="Proteomes" id="UP000261620"/>
    </source>
</evidence>
<evidence type="ECO:0000256" key="5">
    <source>
        <dbReference type="ARBA" id="ARBA00022737"/>
    </source>
</evidence>
<evidence type="ECO:0000256" key="11">
    <source>
        <dbReference type="RuleBase" id="RU000488"/>
    </source>
</evidence>
<dbReference type="PRINTS" id="PR00926">
    <property type="entry name" value="MITOCARRIER"/>
</dbReference>
<comment type="subcellular location">
    <subcellularLocation>
        <location evidence="1">Mitochondrion inner membrane</location>
        <topology evidence="1">Multi-pass membrane protein</topology>
    </subcellularLocation>
</comment>
<accession>A0A3Q4BIX7</accession>
<comment type="similarity">
    <text evidence="2 11">Belongs to the mitochondrial carrier (TC 2.A.29) family.</text>
</comment>
<evidence type="ECO:0008006" key="14">
    <source>
        <dbReference type="Google" id="ProtNLM"/>
    </source>
</evidence>
<evidence type="ECO:0000256" key="4">
    <source>
        <dbReference type="ARBA" id="ARBA00022692"/>
    </source>
</evidence>
<evidence type="ECO:0000256" key="7">
    <source>
        <dbReference type="ARBA" id="ARBA00022989"/>
    </source>
</evidence>
<dbReference type="InterPro" id="IPR050567">
    <property type="entry name" value="Mitochondrial_Carrier"/>
</dbReference>
<dbReference type="Gene3D" id="1.50.40.10">
    <property type="entry name" value="Mitochondrial carrier domain"/>
    <property type="match status" value="2"/>
</dbReference>
<dbReference type="Proteomes" id="UP000261620">
    <property type="component" value="Unplaced"/>
</dbReference>
<keyword evidence="9 10" id="KW-0472">Membrane</keyword>
<keyword evidence="5" id="KW-0677">Repeat</keyword>
<dbReference type="GO" id="GO:0022857">
    <property type="term" value="F:transmembrane transporter activity"/>
    <property type="evidence" value="ECO:0007669"/>
    <property type="project" value="TreeGrafter"/>
</dbReference>
<keyword evidence="8" id="KW-0496">Mitochondrion</keyword>
<feature type="repeat" description="Solcar" evidence="10">
    <location>
        <begin position="98"/>
        <end position="190"/>
    </location>
</feature>
<dbReference type="FunFam" id="1.50.40.10:FF:000049">
    <property type="entry name" value="Solute carrier family 25 member 45"/>
    <property type="match status" value="1"/>
</dbReference>
<dbReference type="STRING" id="94237.ENSMMOP00000019792"/>
<sequence>MHFADFVSGSLAGACGMAVGYPLDTVKVRIQTQRQFTGIWQCVAATFSKEGVKGFFKGMSLPITTISMTSSVVFGTYRNCLQCLSQARGSGCGASTKLDVFLSGMAGGIAQTSVMSPGDIVKVRLQCQTESKRAGVDTAKPKYGGPLHCLLSIIKEEGIVGLYRGALPLMLRDGPSYAVYFLTYATICERLTDRGQKRPNWSGVMLAGGVAGTVAWTIGTPMDVIKARLQVDGALETRRYKGFFHCITETVRTEGVGVFFRSLGINCVRAVPVNIVVFLTYEVLTGFLKLCAPLLVTCAAG</sequence>
<proteinExistence type="inferred from homology"/>
<dbReference type="InterPro" id="IPR023395">
    <property type="entry name" value="MCP_dom_sf"/>
</dbReference>
<evidence type="ECO:0000256" key="9">
    <source>
        <dbReference type="ARBA" id="ARBA00023136"/>
    </source>
</evidence>
<keyword evidence="3 11" id="KW-0813">Transport</keyword>
<evidence type="ECO:0000256" key="10">
    <source>
        <dbReference type="PROSITE-ProRule" id="PRU00282"/>
    </source>
</evidence>
<keyword evidence="6" id="KW-0999">Mitochondrion inner membrane</keyword>
<dbReference type="PROSITE" id="PS50920">
    <property type="entry name" value="SOLCAR"/>
    <property type="match status" value="3"/>
</dbReference>
<dbReference type="OMA" id="HCITETV"/>
<evidence type="ECO:0000256" key="8">
    <source>
        <dbReference type="ARBA" id="ARBA00023128"/>
    </source>
</evidence>
<dbReference type="PANTHER" id="PTHR45624:SF3">
    <property type="entry name" value="SOLUTE CARRIER FAMILY 25 MEMBER 47"/>
    <property type="match status" value="1"/>
</dbReference>
<dbReference type="Pfam" id="PF00153">
    <property type="entry name" value="Mito_carr"/>
    <property type="match status" value="3"/>
</dbReference>
<evidence type="ECO:0000256" key="2">
    <source>
        <dbReference type="ARBA" id="ARBA00006375"/>
    </source>
</evidence>
<reference evidence="12" key="2">
    <citation type="submission" date="2025-09" db="UniProtKB">
        <authorList>
            <consortium name="Ensembl"/>
        </authorList>
    </citation>
    <scope>IDENTIFICATION</scope>
</reference>
<keyword evidence="4 10" id="KW-0812">Transmembrane</keyword>
<name>A0A3Q4BIX7_MOLML</name>
<dbReference type="InterPro" id="IPR002067">
    <property type="entry name" value="MCP"/>
</dbReference>
<evidence type="ECO:0000313" key="12">
    <source>
        <dbReference type="Ensembl" id="ENSMMOP00000019792.1"/>
    </source>
</evidence>
<dbReference type="SUPFAM" id="SSF103506">
    <property type="entry name" value="Mitochondrial carrier"/>
    <property type="match status" value="1"/>
</dbReference>
<keyword evidence="13" id="KW-1185">Reference proteome</keyword>
<feature type="repeat" description="Solcar" evidence="10">
    <location>
        <begin position="199"/>
        <end position="287"/>
    </location>
</feature>
<dbReference type="InterPro" id="IPR018108">
    <property type="entry name" value="MCP_transmembrane"/>
</dbReference>
<evidence type="ECO:0000256" key="1">
    <source>
        <dbReference type="ARBA" id="ARBA00004448"/>
    </source>
</evidence>
<feature type="repeat" description="Solcar" evidence="10">
    <location>
        <begin position="1"/>
        <end position="83"/>
    </location>
</feature>